<dbReference type="AlphaFoldDB" id="A0AAD5XVH1"/>
<dbReference type="PRINTS" id="PR00979">
    <property type="entry name" value="TAFAZZIN"/>
</dbReference>
<evidence type="ECO:0000259" key="13">
    <source>
        <dbReference type="SMART" id="SM00563"/>
    </source>
</evidence>
<dbReference type="GO" id="GO:0007007">
    <property type="term" value="P:inner mitochondrial membrane organization"/>
    <property type="evidence" value="ECO:0007669"/>
    <property type="project" value="TreeGrafter"/>
</dbReference>
<evidence type="ECO:0000256" key="1">
    <source>
        <dbReference type="ARBA" id="ARBA00004137"/>
    </source>
</evidence>
<dbReference type="Pfam" id="PF01553">
    <property type="entry name" value="Acyltransferase"/>
    <property type="match status" value="1"/>
</dbReference>
<comment type="catalytic activity">
    <reaction evidence="11">
        <text>1'-[1,2-diacyl-sn-glycero-3-phospho],3'-[1-acyl-sn-glycero-3-phospho]-glycerol + a 1,2-diacyl-sn-glycero-3-phosphocholine = a cardiolipin + a 1-acyl-sn-glycero-3-phosphocholine</text>
        <dbReference type="Rhea" id="RHEA:33731"/>
        <dbReference type="ChEBI" id="CHEBI:57643"/>
        <dbReference type="ChEBI" id="CHEBI:58168"/>
        <dbReference type="ChEBI" id="CHEBI:62237"/>
        <dbReference type="ChEBI" id="CHEBI:64743"/>
    </reaction>
    <physiologicalReaction direction="left-to-right" evidence="11">
        <dbReference type="Rhea" id="RHEA:33732"/>
    </physiologicalReaction>
    <physiologicalReaction direction="right-to-left" evidence="11">
        <dbReference type="Rhea" id="RHEA:33733"/>
    </physiologicalReaction>
</comment>
<dbReference type="GO" id="GO:0035965">
    <property type="term" value="P:cardiolipin acyl-chain remodeling"/>
    <property type="evidence" value="ECO:0007669"/>
    <property type="project" value="TreeGrafter"/>
</dbReference>
<evidence type="ECO:0000256" key="7">
    <source>
        <dbReference type="ARBA" id="ARBA00023128"/>
    </source>
</evidence>
<dbReference type="PANTHER" id="PTHR12497">
    <property type="entry name" value="TAZ PROTEIN TAFAZZIN"/>
    <property type="match status" value="1"/>
</dbReference>
<dbReference type="InterPro" id="IPR002123">
    <property type="entry name" value="Plipid/glycerol_acylTrfase"/>
</dbReference>
<keyword evidence="8" id="KW-0472">Membrane</keyword>
<dbReference type="GO" id="GO:0047184">
    <property type="term" value="F:1-acylglycerophosphocholine O-acyltransferase activity"/>
    <property type="evidence" value="ECO:0007669"/>
    <property type="project" value="TreeGrafter"/>
</dbReference>
<name>A0AAD5XVH1_9FUNG</name>
<dbReference type="SMART" id="SM00563">
    <property type="entry name" value="PlsC"/>
    <property type="match status" value="1"/>
</dbReference>
<keyword evidence="15" id="KW-1185">Reference proteome</keyword>
<feature type="domain" description="Phospholipid/glycerol acyltransferase" evidence="13">
    <location>
        <begin position="50"/>
        <end position="175"/>
    </location>
</feature>
<keyword evidence="4" id="KW-1000">Mitochondrion outer membrane</keyword>
<evidence type="ECO:0000313" key="14">
    <source>
        <dbReference type="EMBL" id="KAJ3219521.1"/>
    </source>
</evidence>
<evidence type="ECO:0000256" key="5">
    <source>
        <dbReference type="ARBA" id="ARBA00022792"/>
    </source>
</evidence>
<comment type="caution">
    <text evidence="14">The sequence shown here is derived from an EMBL/GenBank/DDBJ whole genome shotgun (WGS) entry which is preliminary data.</text>
</comment>
<dbReference type="GO" id="GO:0005743">
    <property type="term" value="C:mitochondrial inner membrane"/>
    <property type="evidence" value="ECO:0007669"/>
    <property type="project" value="UniProtKB-SubCell"/>
</dbReference>
<dbReference type="EMBL" id="JADGJW010000336">
    <property type="protein sequence ID" value="KAJ3219521.1"/>
    <property type="molecule type" value="Genomic_DNA"/>
</dbReference>
<evidence type="ECO:0000313" key="15">
    <source>
        <dbReference type="Proteomes" id="UP001211065"/>
    </source>
</evidence>
<keyword evidence="3" id="KW-0808">Transferase</keyword>
<dbReference type="Proteomes" id="UP001211065">
    <property type="component" value="Unassembled WGS sequence"/>
</dbReference>
<keyword evidence="7" id="KW-0496">Mitochondrion</keyword>
<evidence type="ECO:0000256" key="4">
    <source>
        <dbReference type="ARBA" id="ARBA00022787"/>
    </source>
</evidence>
<organism evidence="14 15">
    <name type="scientific">Clydaea vesicula</name>
    <dbReference type="NCBI Taxonomy" id="447962"/>
    <lineage>
        <taxon>Eukaryota</taxon>
        <taxon>Fungi</taxon>
        <taxon>Fungi incertae sedis</taxon>
        <taxon>Chytridiomycota</taxon>
        <taxon>Chytridiomycota incertae sedis</taxon>
        <taxon>Chytridiomycetes</taxon>
        <taxon>Lobulomycetales</taxon>
        <taxon>Lobulomycetaceae</taxon>
        <taxon>Clydaea</taxon>
    </lineage>
</organism>
<keyword evidence="6" id="KW-0443">Lipid metabolism</keyword>
<keyword evidence="9" id="KW-0012">Acyltransferase</keyword>
<accession>A0AAD5XVH1</accession>
<reference evidence="14" key="1">
    <citation type="submission" date="2020-05" db="EMBL/GenBank/DDBJ databases">
        <title>Phylogenomic resolution of chytrid fungi.</title>
        <authorList>
            <person name="Stajich J.E."/>
            <person name="Amses K."/>
            <person name="Simmons R."/>
            <person name="Seto K."/>
            <person name="Myers J."/>
            <person name="Bonds A."/>
            <person name="Quandt C.A."/>
            <person name="Barry K."/>
            <person name="Liu P."/>
            <person name="Grigoriev I."/>
            <person name="Longcore J.E."/>
            <person name="James T.Y."/>
        </authorList>
    </citation>
    <scope>NUCLEOTIDE SEQUENCE</scope>
    <source>
        <strain evidence="14">JEL0476</strain>
    </source>
</reference>
<sequence length="244" mass="28148">MQVSNFSRLSVTAFACIFTRVIGKLTRTSIETYNKEKFLNLILNRNDRGLITVSNHTATVDDAVVFSVLPLSVLLSTPSIFRWSLGAKEICFTNSLYNWFFSSGQILPIERGAGIFQDTMDRSIEKLNKKEWIHIFSEGRVNQSSEMLRFKWGISRLIMESKIPPLIIPFYHTGIDKLLPLKSYIPRMNNEVKIAFGNPIDSKILLKKVEGLNEKEARIFIANYLREKTIELQVNFKKYNFNKV</sequence>
<gene>
    <name evidence="14" type="ORF">HK099_004663</name>
</gene>
<evidence type="ECO:0000256" key="2">
    <source>
        <dbReference type="ARBA" id="ARBA00010524"/>
    </source>
</evidence>
<protein>
    <recommendedName>
        <fullName evidence="12">Tafazzin family protein</fullName>
    </recommendedName>
</protein>
<dbReference type="CDD" id="cd07989">
    <property type="entry name" value="LPLAT_AGPAT-like"/>
    <property type="match status" value="1"/>
</dbReference>
<evidence type="ECO:0000256" key="12">
    <source>
        <dbReference type="RuleBase" id="RU365062"/>
    </source>
</evidence>
<evidence type="ECO:0000256" key="10">
    <source>
        <dbReference type="ARBA" id="ARBA00024323"/>
    </source>
</evidence>
<comment type="similarity">
    <text evidence="2 12">Belongs to the taffazin family.</text>
</comment>
<evidence type="ECO:0000256" key="3">
    <source>
        <dbReference type="ARBA" id="ARBA00022679"/>
    </source>
</evidence>
<dbReference type="PANTHER" id="PTHR12497:SF0">
    <property type="entry name" value="TAFAZZIN"/>
    <property type="match status" value="1"/>
</dbReference>
<evidence type="ECO:0000256" key="8">
    <source>
        <dbReference type="ARBA" id="ARBA00023136"/>
    </source>
</evidence>
<proteinExistence type="inferred from homology"/>
<keyword evidence="5" id="KW-0999">Mitochondrion inner membrane</keyword>
<evidence type="ECO:0000256" key="11">
    <source>
        <dbReference type="ARBA" id="ARBA00047906"/>
    </source>
</evidence>
<comment type="subcellular location">
    <subcellularLocation>
        <location evidence="1">Mitochondrion inner membrane</location>
        <topology evidence="1">Peripheral membrane protein</topology>
        <orientation evidence="1">Intermembrane side</orientation>
    </subcellularLocation>
    <subcellularLocation>
        <location evidence="10">Mitochondrion outer membrane</location>
        <topology evidence="10">Peripheral membrane protein</topology>
        <orientation evidence="10">Intermembrane side</orientation>
    </subcellularLocation>
</comment>
<evidence type="ECO:0000256" key="9">
    <source>
        <dbReference type="ARBA" id="ARBA00023315"/>
    </source>
</evidence>
<evidence type="ECO:0000256" key="6">
    <source>
        <dbReference type="ARBA" id="ARBA00023098"/>
    </source>
</evidence>
<dbReference type="SUPFAM" id="SSF69593">
    <property type="entry name" value="Glycerol-3-phosphate (1)-acyltransferase"/>
    <property type="match status" value="1"/>
</dbReference>
<dbReference type="InterPro" id="IPR000872">
    <property type="entry name" value="Tafazzin"/>
</dbReference>
<dbReference type="GO" id="GO:0005741">
    <property type="term" value="C:mitochondrial outer membrane"/>
    <property type="evidence" value="ECO:0007669"/>
    <property type="project" value="UniProtKB-SubCell"/>
</dbReference>